<evidence type="ECO:0000259" key="10">
    <source>
        <dbReference type="Pfam" id="PF16582"/>
    </source>
</evidence>
<feature type="domain" description="Thiamine pyrophosphate enzyme N-terminal TPP-binding" evidence="9">
    <location>
        <begin position="10"/>
        <end position="117"/>
    </location>
</feature>
<name>A0ABW4JB73_9BACL</name>
<evidence type="ECO:0000259" key="9">
    <source>
        <dbReference type="Pfam" id="PF02776"/>
    </source>
</evidence>
<keyword evidence="1 7" id="KW-0474">Menaquinone biosynthesis</keyword>
<keyword evidence="12" id="KW-1185">Reference proteome</keyword>
<dbReference type="InterPro" id="IPR029035">
    <property type="entry name" value="DHS-like_NAD/FAD-binding_dom"/>
</dbReference>
<dbReference type="PIRSF" id="PIRSF004983">
    <property type="entry name" value="MenD"/>
    <property type="match status" value="1"/>
</dbReference>
<comment type="caution">
    <text evidence="11">The sequence shown here is derived from an EMBL/GenBank/DDBJ whole genome shotgun (WGS) entry which is preliminary data.</text>
</comment>
<dbReference type="InterPro" id="IPR012001">
    <property type="entry name" value="Thiamin_PyroP_enz_TPP-bd_dom"/>
</dbReference>
<dbReference type="GO" id="GO:0070204">
    <property type="term" value="F:2-succinyl-5-enolpyruvyl-6-hydroxy-3-cyclohexene-1-carboxylic-acid synthase activity"/>
    <property type="evidence" value="ECO:0007669"/>
    <property type="project" value="UniProtKB-EC"/>
</dbReference>
<dbReference type="Pfam" id="PF16582">
    <property type="entry name" value="TPP_enzyme_M_2"/>
    <property type="match status" value="1"/>
</dbReference>
<dbReference type="InterPro" id="IPR011766">
    <property type="entry name" value="TPP_enzyme_TPP-bd"/>
</dbReference>
<evidence type="ECO:0000256" key="6">
    <source>
        <dbReference type="ARBA" id="ARBA00023211"/>
    </source>
</evidence>
<accession>A0ABW4JB73</accession>
<dbReference type="Proteomes" id="UP001597079">
    <property type="component" value="Unassembled WGS sequence"/>
</dbReference>
<dbReference type="HAMAP" id="MF_01659">
    <property type="entry name" value="MenD"/>
    <property type="match status" value="1"/>
</dbReference>
<comment type="pathway">
    <text evidence="7">Quinol/quinone metabolism; 1,4-dihydroxy-2-naphthoate biosynthesis; 1,4-dihydroxy-2-naphthoate from chorismate: step 2/7.</text>
</comment>
<keyword evidence="2 7" id="KW-0808">Transferase</keyword>
<evidence type="ECO:0000313" key="11">
    <source>
        <dbReference type="EMBL" id="MFD1673200.1"/>
    </source>
</evidence>
<dbReference type="SUPFAM" id="SSF52467">
    <property type="entry name" value="DHS-like NAD/FAD-binding domain"/>
    <property type="match status" value="1"/>
</dbReference>
<dbReference type="Pfam" id="PF02776">
    <property type="entry name" value="TPP_enzyme_N"/>
    <property type="match status" value="1"/>
</dbReference>
<dbReference type="InterPro" id="IPR029061">
    <property type="entry name" value="THDP-binding"/>
</dbReference>
<dbReference type="Pfam" id="PF02775">
    <property type="entry name" value="TPP_enzyme_C"/>
    <property type="match status" value="1"/>
</dbReference>
<comment type="subunit">
    <text evidence="7">Homodimer.</text>
</comment>
<organism evidence="11 12">
    <name type="scientific">Alicyclobacillus fodiniaquatilis</name>
    <dbReference type="NCBI Taxonomy" id="1661150"/>
    <lineage>
        <taxon>Bacteria</taxon>
        <taxon>Bacillati</taxon>
        <taxon>Bacillota</taxon>
        <taxon>Bacilli</taxon>
        <taxon>Bacillales</taxon>
        <taxon>Alicyclobacillaceae</taxon>
        <taxon>Alicyclobacillus</taxon>
    </lineage>
</organism>
<protein>
    <recommendedName>
        <fullName evidence="7">2-succinyl-5-enolpyruvyl-6-hydroxy-3-cyclohexene-1-carboxylate synthase</fullName>
        <shortName evidence="7">SEPHCHC synthase</shortName>
        <ecNumber evidence="7">2.2.1.9</ecNumber>
    </recommendedName>
    <alternativeName>
        <fullName evidence="7">Menaquinone biosynthesis protein MenD</fullName>
    </alternativeName>
</protein>
<dbReference type="EC" id="2.2.1.9" evidence="7"/>
<dbReference type="InterPro" id="IPR004433">
    <property type="entry name" value="MenaQ_synth_MenD"/>
</dbReference>
<dbReference type="CDD" id="cd02009">
    <property type="entry name" value="TPP_SHCHC_synthase"/>
    <property type="match status" value="1"/>
</dbReference>
<evidence type="ECO:0000256" key="4">
    <source>
        <dbReference type="ARBA" id="ARBA00022842"/>
    </source>
</evidence>
<reference evidence="12" key="1">
    <citation type="journal article" date="2019" name="Int. J. Syst. Evol. Microbiol.">
        <title>The Global Catalogue of Microorganisms (GCM) 10K type strain sequencing project: providing services to taxonomists for standard genome sequencing and annotation.</title>
        <authorList>
            <consortium name="The Broad Institute Genomics Platform"/>
            <consortium name="The Broad Institute Genome Sequencing Center for Infectious Disease"/>
            <person name="Wu L."/>
            <person name="Ma J."/>
        </authorList>
    </citation>
    <scope>NUCLEOTIDE SEQUENCE [LARGE SCALE GENOMIC DNA]</scope>
    <source>
        <strain evidence="12">CGMCC 1.12286</strain>
    </source>
</reference>
<dbReference type="Gene3D" id="3.40.50.1220">
    <property type="entry name" value="TPP-binding domain"/>
    <property type="match status" value="1"/>
</dbReference>
<feature type="domain" description="Menaquinone biosynthesis protein MenD middle" evidence="10">
    <location>
        <begin position="220"/>
        <end position="395"/>
    </location>
</feature>
<keyword evidence="6 7" id="KW-0464">Manganese</keyword>
<evidence type="ECO:0000256" key="1">
    <source>
        <dbReference type="ARBA" id="ARBA00022428"/>
    </source>
</evidence>
<dbReference type="Gene3D" id="3.40.50.970">
    <property type="match status" value="2"/>
</dbReference>
<sequence>MSNSKLWPVHAFVEGLVANGVRFAVNSPGSRNTPLTLALAEHPEMTVFTHLDERSAAFFALGLAQAKHAPVVIVCTSGTATANYYPAVMEAFAAHVPLIVVTADRPPRLREVGANQVVRQNGMYAQHVKWAVEMPIPDGEIRTAKHATGVAARAAAEALATPAGPVHINYPLVEPLLIPARAACADMQMVCPPIVYASTVVEPQPSALTALQEALAHAERPLVVLGPQRDKEYAVLVQAFCQRNQIALFADSLSQARFATGKDTVVIGHYDLLLDAAKETCLLPDVVLKIGAEPTSKSLAAYLSRASAQSRVFVNDETAVYRDANGIATDVLIGHLGQWLQAVEIADGPRVEFLQWWTRADKFASHFIQKYTDKHWFEGTLLRVLLNALPKEAQFVIGNSRPVRDVDALAERDRPPLLMYGNRGVSGIDGVVSTAFGIAAAAPTLPTVLCIGDVSFYHDLNGLLAASRFAVPLMIVLVHNDGGGIFQHLSQAERQETLDYFTTPHGLNFQAIIEAYGGTYEQVCDSPSLAEAVSRLAQQPGLKVIEARFANDESVRHYRSMRSRIGRVMRGETD</sequence>
<dbReference type="InterPro" id="IPR032264">
    <property type="entry name" value="MenD_middle"/>
</dbReference>
<comment type="cofactor">
    <cofactor evidence="7">
        <name>Mg(2+)</name>
        <dbReference type="ChEBI" id="CHEBI:18420"/>
    </cofactor>
    <cofactor evidence="7">
        <name>Mn(2+)</name>
        <dbReference type="ChEBI" id="CHEBI:29035"/>
    </cofactor>
</comment>
<dbReference type="CDD" id="cd07037">
    <property type="entry name" value="TPP_PYR_MenD"/>
    <property type="match status" value="1"/>
</dbReference>
<feature type="domain" description="Thiamine pyrophosphate enzyme TPP-binding" evidence="8">
    <location>
        <begin position="430"/>
        <end position="546"/>
    </location>
</feature>
<evidence type="ECO:0000313" key="12">
    <source>
        <dbReference type="Proteomes" id="UP001597079"/>
    </source>
</evidence>
<comment type="catalytic activity">
    <reaction evidence="7">
        <text>isochorismate + 2-oxoglutarate + H(+) = 5-enolpyruvoyl-6-hydroxy-2-succinyl-cyclohex-3-ene-1-carboxylate + CO2</text>
        <dbReference type="Rhea" id="RHEA:25593"/>
        <dbReference type="ChEBI" id="CHEBI:15378"/>
        <dbReference type="ChEBI" id="CHEBI:16526"/>
        <dbReference type="ChEBI" id="CHEBI:16810"/>
        <dbReference type="ChEBI" id="CHEBI:29780"/>
        <dbReference type="ChEBI" id="CHEBI:58818"/>
        <dbReference type="EC" id="2.2.1.9"/>
    </reaction>
</comment>
<dbReference type="PANTHER" id="PTHR42916">
    <property type="entry name" value="2-SUCCINYL-5-ENOLPYRUVYL-6-HYDROXY-3-CYCLOHEXENE-1-CARBOXYLATE SYNTHASE"/>
    <property type="match status" value="1"/>
</dbReference>
<comment type="cofactor">
    <cofactor evidence="7">
        <name>thiamine diphosphate</name>
        <dbReference type="ChEBI" id="CHEBI:58937"/>
    </cofactor>
    <text evidence="7">Binds 1 thiamine pyrophosphate per subunit.</text>
</comment>
<comment type="pathway">
    <text evidence="7">Quinol/quinone metabolism; menaquinone biosynthesis.</text>
</comment>
<gene>
    <name evidence="7 11" type="primary">menD</name>
    <name evidence="11" type="ORF">ACFSB2_00500</name>
</gene>
<dbReference type="RefSeq" id="WP_377940547.1">
    <property type="nucleotide sequence ID" value="NZ_JBHUCX010000002.1"/>
</dbReference>
<dbReference type="NCBIfam" id="TIGR00173">
    <property type="entry name" value="menD"/>
    <property type="match status" value="1"/>
</dbReference>
<dbReference type="SUPFAM" id="SSF52518">
    <property type="entry name" value="Thiamin diphosphate-binding fold (THDP-binding)"/>
    <property type="match status" value="2"/>
</dbReference>
<evidence type="ECO:0000259" key="8">
    <source>
        <dbReference type="Pfam" id="PF02775"/>
    </source>
</evidence>
<evidence type="ECO:0000256" key="2">
    <source>
        <dbReference type="ARBA" id="ARBA00022679"/>
    </source>
</evidence>
<comment type="function">
    <text evidence="7">Catalyzes the thiamine diphosphate-dependent decarboxylation of 2-oxoglutarate and the subsequent addition of the resulting succinic semialdehyde-thiamine pyrophosphate anion to isochorismate to yield 2-succinyl-5-enolpyruvyl-6-hydroxy-3-cyclohexene-1-carboxylate (SEPHCHC).</text>
</comment>
<dbReference type="EMBL" id="JBHUCX010000002">
    <property type="protein sequence ID" value="MFD1673200.1"/>
    <property type="molecule type" value="Genomic_DNA"/>
</dbReference>
<evidence type="ECO:0000256" key="7">
    <source>
        <dbReference type="HAMAP-Rule" id="MF_01659"/>
    </source>
</evidence>
<comment type="similarity">
    <text evidence="7">Belongs to the TPP enzyme family. MenD subfamily.</text>
</comment>
<evidence type="ECO:0000256" key="3">
    <source>
        <dbReference type="ARBA" id="ARBA00022723"/>
    </source>
</evidence>
<dbReference type="PANTHER" id="PTHR42916:SF1">
    <property type="entry name" value="PROTEIN PHYLLO, CHLOROPLASTIC"/>
    <property type="match status" value="1"/>
</dbReference>
<keyword evidence="4 7" id="KW-0460">Magnesium</keyword>
<evidence type="ECO:0000256" key="5">
    <source>
        <dbReference type="ARBA" id="ARBA00023052"/>
    </source>
</evidence>
<keyword evidence="3 7" id="KW-0479">Metal-binding</keyword>
<keyword evidence="5 7" id="KW-0786">Thiamine pyrophosphate</keyword>
<proteinExistence type="inferred from homology"/>